<evidence type="ECO:0000313" key="2">
    <source>
        <dbReference type="Proteomes" id="UP001490365"/>
    </source>
</evidence>
<organism evidence="1 2">
    <name type="scientific">Streptomyces sp. 900105755</name>
    <dbReference type="NCBI Taxonomy" id="3154389"/>
    <lineage>
        <taxon>Bacteria</taxon>
        <taxon>Bacillati</taxon>
        <taxon>Actinomycetota</taxon>
        <taxon>Actinomycetes</taxon>
        <taxon>Kitasatosporales</taxon>
        <taxon>Streptomycetaceae</taxon>
        <taxon>Streptomyces</taxon>
    </lineage>
</organism>
<protein>
    <submittedName>
        <fullName evidence="1">DUF5947 family protein</fullName>
    </submittedName>
</protein>
<dbReference type="InterPro" id="IPR045991">
    <property type="entry name" value="DUF5947"/>
</dbReference>
<evidence type="ECO:0000313" key="1">
    <source>
        <dbReference type="EMBL" id="MER6272311.1"/>
    </source>
</evidence>
<keyword evidence="2" id="KW-1185">Reference proteome</keyword>
<comment type="caution">
    <text evidence="1">The sequence shown here is derived from an EMBL/GenBank/DDBJ whole genome shotgun (WGS) entry which is preliminary data.</text>
</comment>
<dbReference type="Pfam" id="PF19372">
    <property type="entry name" value="DUF5947"/>
    <property type="match status" value="1"/>
</dbReference>
<dbReference type="Proteomes" id="UP001490365">
    <property type="component" value="Unassembled WGS sequence"/>
</dbReference>
<sequence>MTTRTAPGGALARLIRSSADRRPAAGAAEVCDLCAEPLSEDHPHLYDTGQAEVRCACRACSVLFADARHGTGAGDGQFRLVPTRRIRLPEVDTAALGVPVGLVFFVPRADGSVTAEGPSPAGAMRWEVDAAAWQRAVAGCPPLAGMTPDVEALLVNTVHGLDHHWIVPVDDCFRMLAVVRREWRGLSGGGRMWPAVERFFEELTERP</sequence>
<proteinExistence type="predicted"/>
<dbReference type="RefSeq" id="WP_351960631.1">
    <property type="nucleotide sequence ID" value="NZ_JBEOZM010000021.1"/>
</dbReference>
<dbReference type="EMBL" id="JBEOZM010000021">
    <property type="protein sequence ID" value="MER6272311.1"/>
    <property type="molecule type" value="Genomic_DNA"/>
</dbReference>
<gene>
    <name evidence="1" type="ORF">ABT211_34265</name>
</gene>
<name>A0ABV1TQK5_9ACTN</name>
<reference evidence="1 2" key="1">
    <citation type="submission" date="2024-06" db="EMBL/GenBank/DDBJ databases">
        <title>The Natural Products Discovery Center: Release of the First 8490 Sequenced Strains for Exploring Actinobacteria Biosynthetic Diversity.</title>
        <authorList>
            <person name="Kalkreuter E."/>
            <person name="Kautsar S.A."/>
            <person name="Yang D."/>
            <person name="Bader C.D."/>
            <person name="Teijaro C.N."/>
            <person name="Fluegel L."/>
            <person name="Davis C.M."/>
            <person name="Simpson J.R."/>
            <person name="Lauterbach L."/>
            <person name="Steele A.D."/>
            <person name="Gui C."/>
            <person name="Meng S."/>
            <person name="Li G."/>
            <person name="Viehrig K."/>
            <person name="Ye F."/>
            <person name="Su P."/>
            <person name="Kiefer A.F."/>
            <person name="Nichols A."/>
            <person name="Cepeda A.J."/>
            <person name="Yan W."/>
            <person name="Fan B."/>
            <person name="Jiang Y."/>
            <person name="Adhikari A."/>
            <person name="Zheng C.-J."/>
            <person name="Schuster L."/>
            <person name="Cowan T.M."/>
            <person name="Smanski M.J."/>
            <person name="Chevrette M.G."/>
            <person name="De Carvalho L.P.S."/>
            <person name="Shen B."/>
        </authorList>
    </citation>
    <scope>NUCLEOTIDE SEQUENCE [LARGE SCALE GENOMIC DNA]</scope>
    <source>
        <strain evidence="1 2">NPDC001694</strain>
    </source>
</reference>
<accession>A0ABV1TQK5</accession>